<dbReference type="EMBL" id="BAAAQM010000007">
    <property type="protein sequence ID" value="GAA1961638.1"/>
    <property type="molecule type" value="Genomic_DNA"/>
</dbReference>
<dbReference type="Pfam" id="PF03704">
    <property type="entry name" value="BTAD"/>
    <property type="match status" value="1"/>
</dbReference>
<dbReference type="SMART" id="SM01043">
    <property type="entry name" value="BTAD"/>
    <property type="match status" value="1"/>
</dbReference>
<evidence type="ECO:0000256" key="1">
    <source>
        <dbReference type="ARBA" id="ARBA00005820"/>
    </source>
</evidence>
<reference evidence="7 8" key="1">
    <citation type="journal article" date="2019" name="Int. J. Syst. Evol. Microbiol.">
        <title>The Global Catalogue of Microorganisms (GCM) 10K type strain sequencing project: providing services to taxonomists for standard genome sequencing and annotation.</title>
        <authorList>
            <consortium name="The Broad Institute Genomics Platform"/>
            <consortium name="The Broad Institute Genome Sequencing Center for Infectious Disease"/>
            <person name="Wu L."/>
            <person name="Ma J."/>
        </authorList>
    </citation>
    <scope>NUCLEOTIDE SEQUENCE [LARGE SCALE GENOMIC DNA]</scope>
    <source>
        <strain evidence="7 8">JCM 16013</strain>
    </source>
</reference>
<dbReference type="SUPFAM" id="SSF48452">
    <property type="entry name" value="TPR-like"/>
    <property type="match status" value="1"/>
</dbReference>
<comment type="similarity">
    <text evidence="1">Belongs to the AfsR/DnrI/RedD regulatory family.</text>
</comment>
<evidence type="ECO:0000313" key="8">
    <source>
        <dbReference type="Proteomes" id="UP001499854"/>
    </source>
</evidence>
<organism evidence="7 8">
    <name type="scientific">Catenulispora subtropica</name>
    <dbReference type="NCBI Taxonomy" id="450798"/>
    <lineage>
        <taxon>Bacteria</taxon>
        <taxon>Bacillati</taxon>
        <taxon>Actinomycetota</taxon>
        <taxon>Actinomycetes</taxon>
        <taxon>Catenulisporales</taxon>
        <taxon>Catenulisporaceae</taxon>
        <taxon>Catenulispora</taxon>
    </lineage>
</organism>
<evidence type="ECO:0000256" key="3">
    <source>
        <dbReference type="ARBA" id="ARBA00023125"/>
    </source>
</evidence>
<dbReference type="Gene3D" id="1.25.40.10">
    <property type="entry name" value="Tetratricopeptide repeat domain"/>
    <property type="match status" value="1"/>
</dbReference>
<dbReference type="InterPro" id="IPR036388">
    <property type="entry name" value="WH-like_DNA-bd_sf"/>
</dbReference>
<dbReference type="RefSeq" id="WP_344656472.1">
    <property type="nucleotide sequence ID" value="NZ_BAAAQM010000007.1"/>
</dbReference>
<dbReference type="PROSITE" id="PS51755">
    <property type="entry name" value="OMPR_PHOB"/>
    <property type="match status" value="1"/>
</dbReference>
<dbReference type="Proteomes" id="UP001499854">
    <property type="component" value="Unassembled WGS sequence"/>
</dbReference>
<keyword evidence="4" id="KW-0804">Transcription</keyword>
<evidence type="ECO:0000256" key="2">
    <source>
        <dbReference type="ARBA" id="ARBA00023015"/>
    </source>
</evidence>
<dbReference type="CDD" id="cd15831">
    <property type="entry name" value="BTAD"/>
    <property type="match status" value="1"/>
</dbReference>
<feature type="DNA-binding region" description="OmpR/PhoB-type" evidence="5">
    <location>
        <begin position="1"/>
        <end position="97"/>
    </location>
</feature>
<dbReference type="PANTHER" id="PTHR35807">
    <property type="entry name" value="TRANSCRIPTIONAL REGULATOR REDD-RELATED"/>
    <property type="match status" value="1"/>
</dbReference>
<evidence type="ECO:0000259" key="6">
    <source>
        <dbReference type="PROSITE" id="PS51755"/>
    </source>
</evidence>
<feature type="domain" description="OmpR/PhoB-type" evidence="6">
    <location>
        <begin position="1"/>
        <end position="97"/>
    </location>
</feature>
<dbReference type="Gene3D" id="1.10.10.10">
    <property type="entry name" value="Winged helix-like DNA-binding domain superfamily/Winged helix DNA-binding domain"/>
    <property type="match status" value="1"/>
</dbReference>
<dbReference type="InterPro" id="IPR005158">
    <property type="entry name" value="BTAD"/>
</dbReference>
<dbReference type="InterPro" id="IPR051677">
    <property type="entry name" value="AfsR-DnrI-RedD_regulator"/>
</dbReference>
<evidence type="ECO:0000256" key="5">
    <source>
        <dbReference type="PROSITE-ProRule" id="PRU01091"/>
    </source>
</evidence>
<keyword evidence="2" id="KW-0805">Transcription regulation</keyword>
<dbReference type="InterPro" id="IPR001867">
    <property type="entry name" value="OmpR/PhoB-type_DNA-bd"/>
</dbReference>
<accession>A0ABN2R129</accession>
<comment type="caution">
    <text evidence="7">The sequence shown here is derived from an EMBL/GenBank/DDBJ whole genome shotgun (WGS) entry which is preliminary data.</text>
</comment>
<dbReference type="SMART" id="SM00862">
    <property type="entry name" value="Trans_reg_C"/>
    <property type="match status" value="1"/>
</dbReference>
<dbReference type="InterPro" id="IPR011990">
    <property type="entry name" value="TPR-like_helical_dom_sf"/>
</dbReference>
<evidence type="ECO:0000313" key="7">
    <source>
        <dbReference type="EMBL" id="GAA1961638.1"/>
    </source>
</evidence>
<name>A0ABN2R129_9ACTN</name>
<dbReference type="Pfam" id="PF00486">
    <property type="entry name" value="Trans_reg_C"/>
    <property type="match status" value="1"/>
</dbReference>
<dbReference type="SUPFAM" id="SSF46894">
    <property type="entry name" value="C-terminal effector domain of the bipartite response regulators"/>
    <property type="match status" value="1"/>
</dbReference>
<dbReference type="PANTHER" id="PTHR35807:SF1">
    <property type="entry name" value="TRANSCRIPTIONAL REGULATOR REDD"/>
    <property type="match status" value="1"/>
</dbReference>
<dbReference type="InterPro" id="IPR016032">
    <property type="entry name" value="Sig_transdc_resp-reg_C-effctor"/>
</dbReference>
<protein>
    <recommendedName>
        <fullName evidence="6">OmpR/PhoB-type domain-containing protein</fullName>
    </recommendedName>
</protein>
<gene>
    <name evidence="7" type="ORF">GCM10009838_17870</name>
</gene>
<proteinExistence type="inferred from homology"/>
<sequence>MSDDHPSFGLLGPLSVRDEAGAHPIRSSYQRILLAALLLHADRLVSVEELVALIWDDEPPERPRQALQNHVMRMRQLLGPRLAERLLTLPTGYLFHSEDAELDIRRFTEARIAGQTAAAVGAWEDARDQLHTALSLWRGEPLSDIASTRLQSEHCEALRQEHLTVRELCVDADINLQNYTGAVKELRALTIAHPWRESLHAKLMIALYGAGRQAEALAAFRDFRRNLIEELGIEPGTELQLLHQRILAQEPVRSLLDRDGEQTLAAVQPGPEGPVELQLFPGASAVEPRLTADPPQRRAASVSGRQRHELRRRLPVGVYLAVLAAFVAGVAVGQPLYGRPVHDQAISVEDPEPAVVKAGPDGGGGVRYVTRVGSDKQIMYTTSIEVPVVNEVPEGDVVVVSLGLTATTDGPVTVKDTAGNTYTRVGDVIDAYWHRAVIYAAFHARSLKTVDRVIISYPQSSKYHIAIDAFSGLSRASASVAAPNTYEHNSGSFTTSSTPLSCEPGDLLLAVVATNSGPPPVLAHGWQTLPPLKLSSYRLTTVFRYVTESGKCAVTGTNSTAQWAATAVVLHR</sequence>
<keyword evidence="8" id="KW-1185">Reference proteome</keyword>
<keyword evidence="3 5" id="KW-0238">DNA-binding</keyword>
<evidence type="ECO:0000256" key="4">
    <source>
        <dbReference type="ARBA" id="ARBA00023163"/>
    </source>
</evidence>